<gene>
    <name evidence="2" type="ORF">SDC9_131522</name>
</gene>
<name>A0A645D4P0_9ZZZZ</name>
<evidence type="ECO:0000313" key="2">
    <source>
        <dbReference type="EMBL" id="MPM84450.1"/>
    </source>
</evidence>
<dbReference type="AlphaFoldDB" id="A0A645D4P0"/>
<evidence type="ECO:0000256" key="1">
    <source>
        <dbReference type="SAM" id="MobiDB-lite"/>
    </source>
</evidence>
<proteinExistence type="predicted"/>
<sequence>MGNRENQGIAFARAGVGGQLVETFEHAVAVAVGQLERFAVGKAPVGAARHGGVEVAVDARGCERLRHGIVVDDHVDGVKEHRQRAVVIDPDRAEAAARGGDGRGLQRVVVRAPASGCVPGAVGDFVVVSVIGRIAHFRRECDGQGIPAVLTRDRLHGVAVHGCFVAREVAREVVLGFRPTRVDRGIRGNSGGKVERRGHGRVGIPAGERKAGADGIRGNRRRTARVNRERFDGAFRAFVVQIERNLERGGFRCWSFRRGGSGASREHRECHQRRQHESQRLDNLFVHIVSSFLFVSEMR</sequence>
<organism evidence="2">
    <name type="scientific">bioreactor metagenome</name>
    <dbReference type="NCBI Taxonomy" id="1076179"/>
    <lineage>
        <taxon>unclassified sequences</taxon>
        <taxon>metagenomes</taxon>
        <taxon>ecological metagenomes</taxon>
    </lineage>
</organism>
<dbReference type="EMBL" id="VSSQ01032995">
    <property type="protein sequence ID" value="MPM84450.1"/>
    <property type="molecule type" value="Genomic_DNA"/>
</dbReference>
<protein>
    <submittedName>
        <fullName evidence="2">Uncharacterized protein</fullName>
    </submittedName>
</protein>
<reference evidence="2" key="1">
    <citation type="submission" date="2019-08" db="EMBL/GenBank/DDBJ databases">
        <authorList>
            <person name="Kucharzyk K."/>
            <person name="Murdoch R.W."/>
            <person name="Higgins S."/>
            <person name="Loffler F."/>
        </authorList>
    </citation>
    <scope>NUCLEOTIDE SEQUENCE</scope>
</reference>
<feature type="region of interest" description="Disordered" evidence="1">
    <location>
        <begin position="188"/>
        <end position="216"/>
    </location>
</feature>
<comment type="caution">
    <text evidence="2">The sequence shown here is derived from an EMBL/GenBank/DDBJ whole genome shotgun (WGS) entry which is preliminary data.</text>
</comment>
<accession>A0A645D4P0</accession>